<feature type="domain" description="Fibronectin type-III" evidence="4">
    <location>
        <begin position="324"/>
        <end position="414"/>
    </location>
</feature>
<dbReference type="SUPFAM" id="SSF46565">
    <property type="entry name" value="Chaperone J-domain"/>
    <property type="match status" value="1"/>
</dbReference>
<feature type="domain" description="J" evidence="3">
    <location>
        <begin position="60"/>
        <end position="126"/>
    </location>
</feature>
<dbReference type="Pfam" id="PF00041">
    <property type="entry name" value="fn3"/>
    <property type="match status" value="1"/>
</dbReference>
<dbReference type="InterPro" id="IPR036116">
    <property type="entry name" value="FN3_sf"/>
</dbReference>
<organism evidence="5">
    <name type="scientific">Pelagomonas calceolata</name>
    <dbReference type="NCBI Taxonomy" id="35677"/>
    <lineage>
        <taxon>Eukaryota</taxon>
        <taxon>Sar</taxon>
        <taxon>Stramenopiles</taxon>
        <taxon>Ochrophyta</taxon>
        <taxon>Pelagophyceae</taxon>
        <taxon>Pelagomonadales</taxon>
        <taxon>Pelagomonadaceae</taxon>
        <taxon>Pelagomonas</taxon>
    </lineage>
</organism>
<dbReference type="Gene3D" id="2.60.40.10">
    <property type="entry name" value="Immunoglobulins"/>
    <property type="match status" value="1"/>
</dbReference>
<dbReference type="SMART" id="SM00271">
    <property type="entry name" value="DnaJ"/>
    <property type="match status" value="1"/>
</dbReference>
<dbReference type="AlphaFoldDB" id="A0A7S4A573"/>
<dbReference type="CDD" id="cd00201">
    <property type="entry name" value="WW"/>
    <property type="match status" value="1"/>
</dbReference>
<dbReference type="InterPro" id="IPR036020">
    <property type="entry name" value="WW_dom_sf"/>
</dbReference>
<dbReference type="PROSITE" id="PS50020">
    <property type="entry name" value="WW_DOMAIN_2"/>
    <property type="match status" value="1"/>
</dbReference>
<dbReference type="Pfam" id="PF00226">
    <property type="entry name" value="DnaJ"/>
    <property type="match status" value="1"/>
</dbReference>
<protein>
    <submittedName>
        <fullName evidence="5">Uncharacterized protein</fullName>
    </submittedName>
</protein>
<dbReference type="Gene3D" id="1.10.287.110">
    <property type="entry name" value="DnaJ domain"/>
    <property type="match status" value="1"/>
</dbReference>
<dbReference type="InterPro" id="IPR050817">
    <property type="entry name" value="DjlA_DnaK_co-chaperone"/>
</dbReference>
<sequence>MAAPSLPVSAAALRRADLLFKKGDQASAPREAAYALLCDEGGTFDGGALLKKCLAAVAQNPYGALGLTTDATDAQIKKAYRKLALKLHPDKNPKTTPLFQAVKTAYDALQDHTGKIKAKRAYESAERERNGRRREYATMRDFERKTRGRAYQYGGNPAWGCGYGARPKPRYQRGPTASERYEEIRRAEARRAELQRARERAAAVERARKLRERQRELQRQRERRQAEARARGHCRRPSAAERQRERDEAIRRGARLAAERERKKREQKEREERERQERMAEEQRKRDEQAKAKKHASMFDDLMAGMAAKRRAAQMREQLRMPPAPVGLRVTDVNDDSVELEWCSAEDHPPKGFDVQWKLYHQIQWESANVMFPRCKKKNLERGTRYCFRVRVAAHAAKPASNWSRSIDATTTEPFTKAPSPVKRRESPILKRAASEFMKNFRRKPFGDASNKQPAPPAGAPQKKPQTARKPPSTRPGGWFELRDANGQAYYWNAQSDESQWEPPSKWYQEKDPTSGVAYYTDGNHSTWRRPSDYVEVAKPSGGDARDFARQTFRARAPVS</sequence>
<proteinExistence type="predicted"/>
<dbReference type="PANTHER" id="PTHR24074">
    <property type="entry name" value="CO-CHAPERONE PROTEIN DJLA"/>
    <property type="match status" value="1"/>
</dbReference>
<dbReference type="CDD" id="cd06257">
    <property type="entry name" value="DnaJ"/>
    <property type="match status" value="1"/>
</dbReference>
<name>A0A7S4A573_9STRA</name>
<feature type="region of interest" description="Disordered" evidence="1">
    <location>
        <begin position="494"/>
        <end position="526"/>
    </location>
</feature>
<dbReference type="PRINTS" id="PR00625">
    <property type="entry name" value="JDOMAIN"/>
</dbReference>
<feature type="domain" description="WW" evidence="2">
    <location>
        <begin position="473"/>
        <end position="506"/>
    </location>
</feature>
<feature type="region of interest" description="Disordered" evidence="1">
    <location>
        <begin position="444"/>
        <end position="480"/>
    </location>
</feature>
<dbReference type="Pfam" id="PF00397">
    <property type="entry name" value="WW"/>
    <property type="match status" value="1"/>
</dbReference>
<dbReference type="InterPro" id="IPR013783">
    <property type="entry name" value="Ig-like_fold"/>
</dbReference>
<dbReference type="SMART" id="SM00456">
    <property type="entry name" value="WW"/>
    <property type="match status" value="1"/>
</dbReference>
<dbReference type="EMBL" id="HBIW01022527">
    <property type="protein sequence ID" value="CAE0703970.1"/>
    <property type="molecule type" value="Transcribed_RNA"/>
</dbReference>
<dbReference type="PROSITE" id="PS50076">
    <property type="entry name" value="DNAJ_2"/>
    <property type="match status" value="1"/>
</dbReference>
<dbReference type="SUPFAM" id="SSF49265">
    <property type="entry name" value="Fibronectin type III"/>
    <property type="match status" value="1"/>
</dbReference>
<dbReference type="SUPFAM" id="SSF51045">
    <property type="entry name" value="WW domain"/>
    <property type="match status" value="1"/>
</dbReference>
<evidence type="ECO:0000259" key="3">
    <source>
        <dbReference type="PROSITE" id="PS50076"/>
    </source>
</evidence>
<feature type="compositionally biased region" description="Basic and acidic residues" evidence="1">
    <location>
        <begin position="238"/>
        <end position="291"/>
    </location>
</feature>
<gene>
    <name evidence="5" type="ORF">PCAL00307_LOCUS19418</name>
</gene>
<dbReference type="PROSITE" id="PS50853">
    <property type="entry name" value="FN3"/>
    <property type="match status" value="1"/>
</dbReference>
<dbReference type="InterPro" id="IPR001202">
    <property type="entry name" value="WW_dom"/>
</dbReference>
<evidence type="ECO:0000259" key="4">
    <source>
        <dbReference type="PROSITE" id="PS50853"/>
    </source>
</evidence>
<dbReference type="Gene3D" id="2.20.70.10">
    <property type="match status" value="1"/>
</dbReference>
<accession>A0A7S4A573</accession>
<dbReference type="PROSITE" id="PS01159">
    <property type="entry name" value="WW_DOMAIN_1"/>
    <property type="match status" value="1"/>
</dbReference>
<dbReference type="InterPro" id="IPR036869">
    <property type="entry name" value="J_dom_sf"/>
</dbReference>
<dbReference type="InterPro" id="IPR003961">
    <property type="entry name" value="FN3_dom"/>
</dbReference>
<dbReference type="SMART" id="SM00060">
    <property type="entry name" value="FN3"/>
    <property type="match status" value="1"/>
</dbReference>
<evidence type="ECO:0000313" key="5">
    <source>
        <dbReference type="EMBL" id="CAE0703970.1"/>
    </source>
</evidence>
<feature type="region of interest" description="Disordered" evidence="1">
    <location>
        <begin position="215"/>
        <end position="297"/>
    </location>
</feature>
<dbReference type="InterPro" id="IPR001623">
    <property type="entry name" value="DnaJ_domain"/>
</dbReference>
<feature type="compositionally biased region" description="Basic and acidic residues" evidence="1">
    <location>
        <begin position="215"/>
        <end position="230"/>
    </location>
</feature>
<dbReference type="CDD" id="cd00063">
    <property type="entry name" value="FN3"/>
    <property type="match status" value="1"/>
</dbReference>
<evidence type="ECO:0000256" key="1">
    <source>
        <dbReference type="SAM" id="MobiDB-lite"/>
    </source>
</evidence>
<reference evidence="5" key="1">
    <citation type="submission" date="2021-01" db="EMBL/GenBank/DDBJ databases">
        <authorList>
            <person name="Corre E."/>
            <person name="Pelletier E."/>
            <person name="Niang G."/>
            <person name="Scheremetjew M."/>
            <person name="Finn R."/>
            <person name="Kale V."/>
            <person name="Holt S."/>
            <person name="Cochrane G."/>
            <person name="Meng A."/>
            <person name="Brown T."/>
            <person name="Cohen L."/>
        </authorList>
    </citation>
    <scope>NUCLEOTIDE SEQUENCE</scope>
    <source>
        <strain evidence="5">CCMP1756</strain>
    </source>
</reference>
<evidence type="ECO:0000259" key="2">
    <source>
        <dbReference type="PROSITE" id="PS50020"/>
    </source>
</evidence>